<sequence>MRRNAGFECPCPDTSLPTLRGYLEVQPREDPLTACVVAAFNAPRERESLRRLLAAFVPVTAELAWVWEAFAAGAPVYAQLLTGASKPDMIVCVDRGGQRPEIAAVAEAKISAEFNVPTMRESAARRWAALGLRPHLELWRSEADDLPGVPQTDTYALFEFDTPGCAPGCGGPARPVARPDREHVAYRLLYPHPVAAATATEPSVTGHLWQTTTFADLADALTPSIPAEAGASPNRGRNGGWAEDQDVWDRTLADVLRAVVVGKARYKRSANPLLPAVSPAQVREAAAAATVASAPWTGHELGQQRPDHDAADSSLDFVYGLQVDWDFQKAASVTPRMLRHDAYLPWSYTVTPTTVEWADEHGRPEVDERTGRPFRASSGELAHKFVLRDGNTRLRRLEVLAGLGHAQRFGWDCDREKMRLWPPGFPTAAGHLVVVTYADPRFGVAPPQAPGLAPALVEVLEPMGAVAHDVRSMTVGERVCAWLTYPPFPDEPVDCGKHPGAGSCQHATTGQMMRATMRALPVVAAYQAQFGLDFTDPYPIWAAHQDRY</sequence>
<reference evidence="1 2" key="1">
    <citation type="journal article" date="2019" name="Int. J. Syst. Evol. Microbiol.">
        <title>The Global Catalogue of Microorganisms (GCM) 10K type strain sequencing project: providing services to taxonomists for standard genome sequencing and annotation.</title>
        <authorList>
            <consortium name="The Broad Institute Genomics Platform"/>
            <consortium name="The Broad Institute Genome Sequencing Center for Infectious Disease"/>
            <person name="Wu L."/>
            <person name="Ma J."/>
        </authorList>
    </citation>
    <scope>NUCLEOTIDE SEQUENCE [LARGE SCALE GENOMIC DNA]</scope>
    <source>
        <strain evidence="1 2">JCM 11813</strain>
    </source>
</reference>
<name>A0ABN1UAL7_9ACTN</name>
<gene>
    <name evidence="1" type="ORF">GCM10009606_10610</name>
</gene>
<dbReference type="RefSeq" id="WP_343906316.1">
    <property type="nucleotide sequence ID" value="NZ_BAAAJE010000002.1"/>
</dbReference>
<proteinExistence type="predicted"/>
<dbReference type="EMBL" id="BAAAJE010000002">
    <property type="protein sequence ID" value="GAA1132363.1"/>
    <property type="molecule type" value="Genomic_DNA"/>
</dbReference>
<organism evidence="1 2">
    <name type="scientific">Nocardioides aquiterrae</name>
    <dbReference type="NCBI Taxonomy" id="203799"/>
    <lineage>
        <taxon>Bacteria</taxon>
        <taxon>Bacillati</taxon>
        <taxon>Actinomycetota</taxon>
        <taxon>Actinomycetes</taxon>
        <taxon>Propionibacteriales</taxon>
        <taxon>Nocardioidaceae</taxon>
        <taxon>Nocardioides</taxon>
    </lineage>
</organism>
<protein>
    <submittedName>
        <fullName evidence="1">Uncharacterized protein</fullName>
    </submittedName>
</protein>
<evidence type="ECO:0000313" key="2">
    <source>
        <dbReference type="Proteomes" id="UP001499979"/>
    </source>
</evidence>
<keyword evidence="2" id="KW-1185">Reference proteome</keyword>
<evidence type="ECO:0000313" key="1">
    <source>
        <dbReference type="EMBL" id="GAA1132363.1"/>
    </source>
</evidence>
<dbReference type="Proteomes" id="UP001499979">
    <property type="component" value="Unassembled WGS sequence"/>
</dbReference>
<comment type="caution">
    <text evidence="1">The sequence shown here is derived from an EMBL/GenBank/DDBJ whole genome shotgun (WGS) entry which is preliminary data.</text>
</comment>
<accession>A0ABN1UAL7</accession>